<sequence length="339" mass="38607">MFAGGIAFGAVVVYVLTKKGQGLSLIQNQINEISRTLDMKLGESSKQMHESMQNQYRESKNIIREVTERLTRLDETNKQIVGFADQLQSLQDILQNPKQRGVLGEYYLETVLKNVLPVSAYAMQYKIGKSDDDKDLIVDAAIFVADKIIPVDSKFSLENYNRLAVERSPVERARLEKLFKQDLKNRIDETAKYVRPQDSTMDFALMFIPSEAIYYDLTISQVGAVRVNTADLIQYGLKKRVHIVSPNSFYAFLQTIMQGLRQMQIEQSTKEILKRVQELSRHITVHDQYMSKLGSALGTSVSHYNSAYRELKKVDKDVLKITGSSPDVEPLTLEKPEEV</sequence>
<gene>
    <name evidence="5" type="ORF">A2W41_02390</name>
</gene>
<dbReference type="PANTHER" id="PTHR30563">
    <property type="entry name" value="DNA RECOMBINATION PROTEIN RMUC"/>
    <property type="match status" value="1"/>
</dbReference>
<evidence type="ECO:0000256" key="1">
    <source>
        <dbReference type="ARBA" id="ARBA00003416"/>
    </source>
</evidence>
<dbReference type="Proteomes" id="UP000176700">
    <property type="component" value="Unassembled WGS sequence"/>
</dbReference>
<dbReference type="GO" id="GO:0006310">
    <property type="term" value="P:DNA recombination"/>
    <property type="evidence" value="ECO:0007669"/>
    <property type="project" value="UniProtKB-KW"/>
</dbReference>
<comment type="similarity">
    <text evidence="2">Belongs to the RmuC family.</text>
</comment>
<reference evidence="5 6" key="1">
    <citation type="journal article" date="2016" name="Nat. Commun.">
        <title>Thousands of microbial genomes shed light on interconnected biogeochemical processes in an aquifer system.</title>
        <authorList>
            <person name="Anantharaman K."/>
            <person name="Brown C.T."/>
            <person name="Hug L.A."/>
            <person name="Sharon I."/>
            <person name="Castelle C.J."/>
            <person name="Probst A.J."/>
            <person name="Thomas B.C."/>
            <person name="Singh A."/>
            <person name="Wilkins M.J."/>
            <person name="Karaoz U."/>
            <person name="Brodie E.L."/>
            <person name="Williams K.H."/>
            <person name="Hubbard S.S."/>
            <person name="Banfield J.F."/>
        </authorList>
    </citation>
    <scope>NUCLEOTIDE SEQUENCE [LARGE SCALE GENOMIC DNA]</scope>
</reference>
<accession>A0A1G2FY02</accession>
<keyword evidence="3" id="KW-0175">Coiled coil</keyword>
<comment type="caution">
    <text evidence="5">The sequence shown here is derived from an EMBL/GenBank/DDBJ whole genome shotgun (WGS) entry which is preliminary data.</text>
</comment>
<evidence type="ECO:0000256" key="2">
    <source>
        <dbReference type="ARBA" id="ARBA00009840"/>
    </source>
</evidence>
<evidence type="ECO:0000256" key="3">
    <source>
        <dbReference type="ARBA" id="ARBA00023054"/>
    </source>
</evidence>
<name>A0A1G2FY02_9BACT</name>
<keyword evidence="4" id="KW-0233">DNA recombination</keyword>
<dbReference type="EMBL" id="MHNI01000012">
    <property type="protein sequence ID" value="OGZ42939.1"/>
    <property type="molecule type" value="Genomic_DNA"/>
</dbReference>
<protein>
    <recommendedName>
        <fullName evidence="7">DNA recombination protein RmuC</fullName>
    </recommendedName>
</protein>
<evidence type="ECO:0008006" key="7">
    <source>
        <dbReference type="Google" id="ProtNLM"/>
    </source>
</evidence>
<comment type="function">
    <text evidence="1">Involved in DNA recombination.</text>
</comment>
<dbReference type="Pfam" id="PF02646">
    <property type="entry name" value="RmuC"/>
    <property type="match status" value="1"/>
</dbReference>
<dbReference type="AlphaFoldDB" id="A0A1G2FY02"/>
<organism evidence="5 6">
    <name type="scientific">Candidatus Ryanbacteria bacterium RIFCSPHIGHO2_01_45_13</name>
    <dbReference type="NCBI Taxonomy" id="1802112"/>
    <lineage>
        <taxon>Bacteria</taxon>
        <taxon>Candidatus Ryaniibacteriota</taxon>
    </lineage>
</organism>
<evidence type="ECO:0000256" key="4">
    <source>
        <dbReference type="ARBA" id="ARBA00023172"/>
    </source>
</evidence>
<dbReference type="PANTHER" id="PTHR30563:SF0">
    <property type="entry name" value="DNA RECOMBINATION PROTEIN RMUC"/>
    <property type="match status" value="1"/>
</dbReference>
<proteinExistence type="inferred from homology"/>
<evidence type="ECO:0000313" key="6">
    <source>
        <dbReference type="Proteomes" id="UP000176700"/>
    </source>
</evidence>
<dbReference type="InterPro" id="IPR003798">
    <property type="entry name" value="DNA_recombination_RmuC"/>
</dbReference>
<evidence type="ECO:0000313" key="5">
    <source>
        <dbReference type="EMBL" id="OGZ42939.1"/>
    </source>
</evidence>